<feature type="compositionally biased region" description="Pro residues" evidence="1">
    <location>
        <begin position="409"/>
        <end position="420"/>
    </location>
</feature>
<feature type="compositionally biased region" description="Pro residues" evidence="1">
    <location>
        <begin position="376"/>
        <end position="387"/>
    </location>
</feature>
<evidence type="ECO:0000313" key="2">
    <source>
        <dbReference type="Proteomes" id="UP000000715"/>
    </source>
</evidence>
<dbReference type="Proteomes" id="UP000000715">
    <property type="component" value="Unplaced"/>
</dbReference>
<reference evidence="3" key="1">
    <citation type="submission" date="2025-08" db="UniProtKB">
        <authorList>
            <consortium name="RefSeq"/>
        </authorList>
    </citation>
    <scope>IDENTIFICATION</scope>
    <source>
        <tissue evidence="3">Brain</tissue>
    </source>
</reference>
<evidence type="ECO:0000313" key="3">
    <source>
        <dbReference type="RefSeq" id="XP_044945451.1"/>
    </source>
</evidence>
<feature type="region of interest" description="Disordered" evidence="1">
    <location>
        <begin position="1"/>
        <end position="450"/>
    </location>
</feature>
<name>A0A8U0SNB1_MUSPF</name>
<protein>
    <submittedName>
        <fullName evidence="3">Translation initiation factor IF-2-like</fullName>
    </submittedName>
</protein>
<organism evidence="2 3">
    <name type="scientific">Mustela putorius furo</name>
    <name type="common">European domestic ferret</name>
    <name type="synonym">Mustela furo</name>
    <dbReference type="NCBI Taxonomy" id="9669"/>
    <lineage>
        <taxon>Eukaryota</taxon>
        <taxon>Metazoa</taxon>
        <taxon>Chordata</taxon>
        <taxon>Craniata</taxon>
        <taxon>Vertebrata</taxon>
        <taxon>Euteleostomi</taxon>
        <taxon>Mammalia</taxon>
        <taxon>Eutheria</taxon>
        <taxon>Laurasiatheria</taxon>
        <taxon>Carnivora</taxon>
        <taxon>Caniformia</taxon>
        <taxon>Musteloidea</taxon>
        <taxon>Mustelidae</taxon>
        <taxon>Mustelinae</taxon>
        <taxon>Mustela</taxon>
    </lineage>
</organism>
<feature type="compositionally biased region" description="Basic residues" evidence="1">
    <location>
        <begin position="190"/>
        <end position="202"/>
    </location>
</feature>
<evidence type="ECO:0000256" key="1">
    <source>
        <dbReference type="SAM" id="MobiDB-lite"/>
    </source>
</evidence>
<gene>
    <name evidence="3" type="primary">LOC123394828</name>
</gene>
<feature type="compositionally biased region" description="Low complexity" evidence="1">
    <location>
        <begin position="421"/>
        <end position="433"/>
    </location>
</feature>
<proteinExistence type="predicted"/>
<feature type="compositionally biased region" description="Pro residues" evidence="1">
    <location>
        <begin position="144"/>
        <end position="153"/>
    </location>
</feature>
<sequence>MTSPWLHRTAAPRVPSARGELGVGNGQAGERPRTNTRRRPPARPGGIRGRRTAQMALAARWMLQSRHHSPLSTASPGQDAARAHSWESGLGRGSSGSAPNPSGPAPASPSLRRLGGAPGPRGSAPVGPTKPPESPLLAAFAVSPVPPDYPSSPPGRREWRSPRPGVPAIGAGVSTSEQSPRPDVSAGTRTRTRRCAPARHLRSSSCPHRGVAPRALRVPARQPAGPSSQAQGGPDHPGTPGRASRKTRARMQKLAIDRRRESGAGLPSGRALCGSPDPRPSDNTADPRTLLRSSRRPRAGLSVTAGRALSYSRSSAAPTAAEPPEPWSADVVRSRQSCSLPPPRTVPCAARLGLRLRRASVRDPGEAGLAPRRRAPPPLPPLRPRPAPSSSSSQLAFASYPRPALLPGVPRPSPTGPATPAPAAAAAAANGLRPPAPRGLGGPLTWDSAPPPTHVTLRECSAAVVGVAGAEGGSVPGTRVAGIWLQKTFQKTAGF</sequence>
<keyword evidence="2" id="KW-1185">Reference proteome</keyword>
<dbReference type="GeneID" id="123394828"/>
<dbReference type="AlphaFoldDB" id="A0A8U0SNB1"/>
<feature type="compositionally biased region" description="Low complexity" evidence="1">
    <location>
        <begin position="108"/>
        <end position="127"/>
    </location>
</feature>
<accession>A0A8U0SNB1</accession>
<dbReference type="RefSeq" id="XP_044945451.1">
    <property type="nucleotide sequence ID" value="XM_045089516.1"/>
</dbReference>